<feature type="compositionally biased region" description="Acidic residues" evidence="1">
    <location>
        <begin position="47"/>
        <end position="63"/>
    </location>
</feature>
<gene>
    <name evidence="3" type="ORF">SEMRO_88_G046300.1</name>
</gene>
<feature type="compositionally biased region" description="Polar residues" evidence="1">
    <location>
        <begin position="656"/>
        <end position="671"/>
    </location>
</feature>
<dbReference type="InterPro" id="IPR041337">
    <property type="entry name" value="hnRNP_Q_AcD"/>
</dbReference>
<organism evidence="3 4">
    <name type="scientific">Seminavis robusta</name>
    <dbReference type="NCBI Taxonomy" id="568900"/>
    <lineage>
        <taxon>Eukaryota</taxon>
        <taxon>Sar</taxon>
        <taxon>Stramenopiles</taxon>
        <taxon>Ochrophyta</taxon>
        <taxon>Bacillariophyta</taxon>
        <taxon>Bacillariophyceae</taxon>
        <taxon>Bacillariophycidae</taxon>
        <taxon>Naviculales</taxon>
        <taxon>Naviculaceae</taxon>
        <taxon>Seminavis</taxon>
    </lineage>
</organism>
<comment type="caution">
    <text evidence="3">The sequence shown here is derived from an EMBL/GenBank/DDBJ whole genome shotgun (WGS) entry which is preliminary data.</text>
</comment>
<feature type="domain" description="Heterogeneous nuclear ribonucleoprotein Q acidic" evidence="2">
    <location>
        <begin position="221"/>
        <end position="286"/>
    </location>
</feature>
<feature type="compositionally biased region" description="Low complexity" evidence="1">
    <location>
        <begin position="483"/>
        <end position="516"/>
    </location>
</feature>
<dbReference type="Proteomes" id="UP001153069">
    <property type="component" value="Unassembled WGS sequence"/>
</dbReference>
<feature type="compositionally biased region" description="Low complexity" evidence="1">
    <location>
        <begin position="84"/>
        <end position="108"/>
    </location>
</feature>
<dbReference type="CDD" id="cd21039">
    <property type="entry name" value="NURR"/>
    <property type="match status" value="2"/>
</dbReference>
<feature type="compositionally biased region" description="Basic and acidic residues" evidence="1">
    <location>
        <begin position="319"/>
        <end position="376"/>
    </location>
</feature>
<protein>
    <recommendedName>
        <fullName evidence="2">Heterogeneous nuclear ribonucleoprotein Q acidic domain-containing protein</fullName>
    </recommendedName>
</protein>
<feature type="region of interest" description="Disordered" evidence="1">
    <location>
        <begin position="290"/>
        <end position="579"/>
    </location>
</feature>
<name>A0A9N8DF38_9STRA</name>
<evidence type="ECO:0000313" key="4">
    <source>
        <dbReference type="Proteomes" id="UP001153069"/>
    </source>
</evidence>
<dbReference type="Pfam" id="PF18360">
    <property type="entry name" value="hnRNP_Q_AcD"/>
    <property type="match status" value="2"/>
</dbReference>
<feature type="compositionally biased region" description="Low complexity" evidence="1">
    <location>
        <begin position="540"/>
        <end position="551"/>
    </location>
</feature>
<feature type="compositionally biased region" description="Low complexity" evidence="1">
    <location>
        <begin position="432"/>
        <end position="470"/>
    </location>
</feature>
<dbReference type="EMBL" id="CAICTM010000087">
    <property type="protein sequence ID" value="CAB9500610.1"/>
    <property type="molecule type" value="Genomic_DNA"/>
</dbReference>
<evidence type="ECO:0000256" key="1">
    <source>
        <dbReference type="SAM" id="MobiDB-lite"/>
    </source>
</evidence>
<feature type="region of interest" description="Disordered" evidence="1">
    <location>
        <begin position="602"/>
        <end position="696"/>
    </location>
</feature>
<feature type="region of interest" description="Disordered" evidence="1">
    <location>
        <begin position="1"/>
        <end position="108"/>
    </location>
</feature>
<keyword evidence="4" id="KW-1185">Reference proteome</keyword>
<accession>A0A9N8DF38</accession>
<feature type="compositionally biased region" description="Low complexity" evidence="1">
    <location>
        <begin position="411"/>
        <end position="424"/>
    </location>
</feature>
<feature type="compositionally biased region" description="Low complexity" evidence="1">
    <location>
        <begin position="567"/>
        <end position="578"/>
    </location>
</feature>
<dbReference type="OrthoDB" id="49070at2759"/>
<evidence type="ECO:0000259" key="2">
    <source>
        <dbReference type="Pfam" id="PF18360"/>
    </source>
</evidence>
<feature type="compositionally biased region" description="Low complexity" evidence="1">
    <location>
        <begin position="672"/>
        <end position="690"/>
    </location>
</feature>
<evidence type="ECO:0000313" key="3">
    <source>
        <dbReference type="EMBL" id="CAB9500610.1"/>
    </source>
</evidence>
<dbReference type="AlphaFoldDB" id="A0A9N8DF38"/>
<sequence length="779" mass="84959">MKAATNRIFGKKSRIGSPLAGTGTDDKVTGSEATAPVPAPTPAPPVESDDEDLFGGDDDEEEVAKETIKPKPVAVEASKEGSETPAPVIISPTSTTTGTPEAPSAAAGGAVTIPRKNQHADAAAGTAVQDQAKDLGAKYGLQPGVKIPKSVEDRKLLHGKTLEALKKIPVDLANESLTEYDDAVQIKGASIRNHGAYLLGVIKRYVDVQETRGASLMQPALTPSVHKKLDHLVRSGYFTQSEMDEKVKGKIRMLSERDALIALDELSSVDRSQIRNMGSYLMGIIVKRHKNSQSSGNSGNGSGSNGDYGRDSRSNNSDRPPRRDNDDRYYRESNRKDSYGRRERERSRDRFDDDRRRDDRGRHDHYGRGGRDRDASHYGPSQTNHGPYGHQPPPPMGGNMPGQHPPPQQMQPPMNSYSQQQPPYMQQPPPGGNNQFVPPMHPPVNQNYQNQGYPPPQNQNFPPQNQGYPPHNRPGQPPNMMGQSPYNQQQQPPQQMQPPMNSFSQQQQHPSYMQQPNGPPPPPPQRASRWQQAPAPPPGANNGWQQPQQQPGLGGGSFDSQRPSRWQQAQPPQQQPAQVPLDILGLADKAASAVQQLTGQANLAVGGPNPPYSAPPRPPYQNVPPPGSNPMHPVSNVPYTNGTGPVPHSSMPYNPMNANSAPHQNENNRFNGHQQPGGHQQPAGGPPNRNNPRRGRATTTATLSELPIMVQYAVQNLQATRQVDNALDGGILGMIKDLPEPLALAALQKFSSCDKNTMRNKTAYLAGVLRRELERINRR</sequence>
<proteinExistence type="predicted"/>
<reference evidence="3" key="1">
    <citation type="submission" date="2020-06" db="EMBL/GenBank/DDBJ databases">
        <authorList>
            <consortium name="Plant Systems Biology data submission"/>
        </authorList>
    </citation>
    <scope>NUCLEOTIDE SEQUENCE</scope>
    <source>
        <strain evidence="3">D6</strain>
    </source>
</reference>
<feature type="compositionally biased region" description="Pro residues" evidence="1">
    <location>
        <begin position="608"/>
        <end position="628"/>
    </location>
</feature>
<feature type="domain" description="Heterogeneous nuclear ribonucleoprotein Q acidic" evidence="2">
    <location>
        <begin position="706"/>
        <end position="771"/>
    </location>
</feature>